<feature type="domain" description="Carbohydrate kinase PfkB" evidence="1">
    <location>
        <begin position="20"/>
        <end position="284"/>
    </location>
</feature>
<dbReference type="InterPro" id="IPR011611">
    <property type="entry name" value="PfkB_dom"/>
</dbReference>
<gene>
    <name evidence="2" type="ORF">DDW05_02745</name>
</gene>
<dbReference type="Proteomes" id="UP000245908">
    <property type="component" value="Unassembled WGS sequence"/>
</dbReference>
<proteinExistence type="predicted"/>
<dbReference type="EMBL" id="QEFH01000026">
    <property type="protein sequence ID" value="PVU70503.1"/>
    <property type="molecule type" value="Genomic_DNA"/>
</dbReference>
<sequence length="290" mass="33725">MKQNSIISLPDLFLDIITNKIDINKNTGNINQEIKLKIGGNAANFSIALSKIRIKNKLIAGCNKISELIFRQYIKDKKLKIRFLPIYTDISITISLEDNDRIMITDPKGIQIGINEIKKYERVLKKAKYIFFGNWNNNKKSNELLEYIINLNRDAKIYLDIGDPSINIENLNELIEILKENRIWVLSLNEYELEYLGNFLKLDYENLLDLANKLYKILNVEHLDIHSPDFVYSLPSNVYIKIERVKPIILTGAGDTWNAGNFYGYLNNLDDKDRLLFANEIAKKYILNEF</sequence>
<dbReference type="Pfam" id="PF00294">
    <property type="entry name" value="PfkB"/>
    <property type="match status" value="1"/>
</dbReference>
<evidence type="ECO:0000313" key="3">
    <source>
        <dbReference type="Proteomes" id="UP000245908"/>
    </source>
</evidence>
<evidence type="ECO:0000313" key="2">
    <source>
        <dbReference type="EMBL" id="PVU70503.1"/>
    </source>
</evidence>
<dbReference type="AlphaFoldDB" id="A0A2T9WRN5"/>
<dbReference type="SUPFAM" id="SSF53613">
    <property type="entry name" value="Ribokinase-like"/>
    <property type="match status" value="1"/>
</dbReference>
<protein>
    <recommendedName>
        <fullName evidence="1">Carbohydrate kinase PfkB domain-containing protein</fullName>
    </recommendedName>
</protein>
<dbReference type="InterPro" id="IPR029056">
    <property type="entry name" value="Ribokinase-like"/>
</dbReference>
<organism evidence="2 3">
    <name type="scientific">Nanobsidianus stetteri</name>
    <dbReference type="NCBI Taxonomy" id="1294122"/>
    <lineage>
        <taxon>Archaea</taxon>
        <taxon>Nanobdellota</taxon>
        <taxon>Candidatus Nanoarchaeia</taxon>
        <taxon>Nanoarchaeales</taxon>
        <taxon>Nanopusillaceae</taxon>
        <taxon>Candidatus Nanobsidianus</taxon>
    </lineage>
</organism>
<evidence type="ECO:0000259" key="1">
    <source>
        <dbReference type="Pfam" id="PF00294"/>
    </source>
</evidence>
<dbReference type="Gene3D" id="3.40.1190.20">
    <property type="match status" value="1"/>
</dbReference>
<accession>A0A2T9WRN5</accession>
<comment type="caution">
    <text evidence="2">The sequence shown here is derived from an EMBL/GenBank/DDBJ whole genome shotgun (WGS) entry which is preliminary data.</text>
</comment>
<name>A0A2T9WRN5_NANST</name>
<reference evidence="2 3" key="1">
    <citation type="journal article" date="2015" name="Appl. Environ. Microbiol.">
        <title>Nanoarchaeota, Their Sulfolobales Host, and Nanoarchaeota Virus Distribution across Yellowstone National Park Hot Springs.</title>
        <authorList>
            <person name="Munson-McGee J.H."/>
            <person name="Field E.K."/>
            <person name="Bateson M."/>
            <person name="Rooney C."/>
            <person name="Stepanauskas R."/>
            <person name="Young M.J."/>
        </authorList>
    </citation>
    <scope>NUCLEOTIDE SEQUENCE [LARGE SCALE GENOMIC DNA]</scope>
    <source>
        <strain evidence="2">SCGC AB-777_O03</strain>
    </source>
</reference>